<sequence>MNPMPKPAEPGKVLYTQVYDYLLDRIRRGDWKAHDKLPSVRALAGELQLHRLTVFRAYGLLKEHGIVYVKEKSGYYVSEGKPHDEPAGPEEARTAFSILPAAGAGENARAATRRGSGRLQNALSEIHRIPVLYSFSQALIDPNLLPNLFLSDHVKQVFDRYPKLLGTYSSVQGDEELRELLCADLQRKDKLQVSSDELLITTGGQQAIDLLAGVFLRPMDYVLVERPTYSSALDCFRQRGARLMPVEIRKDGYDLDLVEAYMKRHKPRMFYTNPTFHNPTGYTVPATQRKQLVELAERYGCLIVEDDTVHDVYFDEPPPPPIYSYDTEGWVVYLRSFSKYLAPGLRICAVAARSAVMAPLLTAKSLADNGTPLVNQKLFQHCFESVRLQLHLEKLRTALQIRRDVMERALAAGTGWQCYRPQGGLNLWVRLPDGLHDDRLMTESVRRGLTFVPGTICDPLGEMNGWIRLSYSFMNEARIREGVHLLVRLAEELAHSE</sequence>
<evidence type="ECO:0000256" key="2">
    <source>
        <dbReference type="ARBA" id="ARBA00005384"/>
    </source>
</evidence>
<evidence type="ECO:0000259" key="8">
    <source>
        <dbReference type="PROSITE" id="PS50949"/>
    </source>
</evidence>
<keyword evidence="3 9" id="KW-0032">Aminotransferase</keyword>
<keyword evidence="4" id="KW-0663">Pyridoxal phosphate</keyword>
<dbReference type="SUPFAM" id="SSF53383">
    <property type="entry name" value="PLP-dependent transferases"/>
    <property type="match status" value="1"/>
</dbReference>
<dbReference type="InterPro" id="IPR004839">
    <property type="entry name" value="Aminotransferase_I/II_large"/>
</dbReference>
<dbReference type="InterPro" id="IPR015421">
    <property type="entry name" value="PyrdxlP-dep_Trfase_major"/>
</dbReference>
<organism evidence="9 10">
    <name type="scientific">Paenibacillus timonensis</name>
    <dbReference type="NCBI Taxonomy" id="225915"/>
    <lineage>
        <taxon>Bacteria</taxon>
        <taxon>Bacillati</taxon>
        <taxon>Bacillota</taxon>
        <taxon>Bacilli</taxon>
        <taxon>Bacillales</taxon>
        <taxon>Paenibacillaceae</taxon>
        <taxon>Paenibacillus</taxon>
    </lineage>
</organism>
<dbReference type="EMBL" id="JBHTKZ010000022">
    <property type="protein sequence ID" value="MFD1182236.1"/>
    <property type="molecule type" value="Genomic_DNA"/>
</dbReference>
<proteinExistence type="inferred from homology"/>
<comment type="caution">
    <text evidence="9">The sequence shown here is derived from an EMBL/GenBank/DDBJ whole genome shotgun (WGS) entry which is preliminary data.</text>
</comment>
<reference evidence="10" key="1">
    <citation type="journal article" date="2019" name="Int. J. Syst. Evol. Microbiol.">
        <title>The Global Catalogue of Microorganisms (GCM) 10K type strain sequencing project: providing services to taxonomists for standard genome sequencing and annotation.</title>
        <authorList>
            <consortium name="The Broad Institute Genomics Platform"/>
            <consortium name="The Broad Institute Genome Sequencing Center for Infectious Disease"/>
            <person name="Wu L."/>
            <person name="Ma J."/>
        </authorList>
    </citation>
    <scope>NUCLEOTIDE SEQUENCE [LARGE SCALE GENOMIC DNA]</scope>
    <source>
        <strain evidence="10">CCUG 48216</strain>
    </source>
</reference>
<dbReference type="SUPFAM" id="SSF46785">
    <property type="entry name" value="Winged helix' DNA-binding domain"/>
    <property type="match status" value="1"/>
</dbReference>
<dbReference type="CDD" id="cd00609">
    <property type="entry name" value="AAT_like"/>
    <property type="match status" value="1"/>
</dbReference>
<feature type="domain" description="HTH gntR-type" evidence="8">
    <location>
        <begin position="12"/>
        <end position="80"/>
    </location>
</feature>
<dbReference type="Pfam" id="PF00155">
    <property type="entry name" value="Aminotran_1_2"/>
    <property type="match status" value="1"/>
</dbReference>
<evidence type="ECO:0000256" key="4">
    <source>
        <dbReference type="ARBA" id="ARBA00022898"/>
    </source>
</evidence>
<gene>
    <name evidence="9" type="ORF">ACFQ2Z_12780</name>
</gene>
<evidence type="ECO:0000256" key="3">
    <source>
        <dbReference type="ARBA" id="ARBA00022576"/>
    </source>
</evidence>
<evidence type="ECO:0000256" key="6">
    <source>
        <dbReference type="ARBA" id="ARBA00023125"/>
    </source>
</evidence>
<evidence type="ECO:0000256" key="5">
    <source>
        <dbReference type="ARBA" id="ARBA00023015"/>
    </source>
</evidence>
<dbReference type="InterPro" id="IPR015424">
    <property type="entry name" value="PyrdxlP-dep_Trfase"/>
</dbReference>
<evidence type="ECO:0000313" key="9">
    <source>
        <dbReference type="EMBL" id="MFD1182236.1"/>
    </source>
</evidence>
<keyword evidence="10" id="KW-1185">Reference proteome</keyword>
<dbReference type="InterPro" id="IPR036388">
    <property type="entry name" value="WH-like_DNA-bd_sf"/>
</dbReference>
<keyword evidence="3 9" id="KW-0808">Transferase</keyword>
<dbReference type="RefSeq" id="WP_240269383.1">
    <property type="nucleotide sequence ID" value="NZ_JAKSXN010000025.1"/>
</dbReference>
<keyword evidence="5" id="KW-0805">Transcription regulation</keyword>
<dbReference type="InterPro" id="IPR000524">
    <property type="entry name" value="Tscrpt_reg_HTH_GntR"/>
</dbReference>
<dbReference type="InterPro" id="IPR015422">
    <property type="entry name" value="PyrdxlP-dep_Trfase_small"/>
</dbReference>
<dbReference type="SMART" id="SM00345">
    <property type="entry name" value="HTH_GNTR"/>
    <property type="match status" value="1"/>
</dbReference>
<evidence type="ECO:0000256" key="7">
    <source>
        <dbReference type="ARBA" id="ARBA00023163"/>
    </source>
</evidence>
<name>A0ABW3SD94_9BACL</name>
<dbReference type="Proteomes" id="UP001597211">
    <property type="component" value="Unassembled WGS sequence"/>
</dbReference>
<accession>A0ABW3SD94</accession>
<dbReference type="Gene3D" id="3.90.1150.10">
    <property type="entry name" value="Aspartate Aminotransferase, domain 1"/>
    <property type="match status" value="1"/>
</dbReference>
<dbReference type="PANTHER" id="PTHR46577">
    <property type="entry name" value="HTH-TYPE TRANSCRIPTIONAL REGULATORY PROTEIN GABR"/>
    <property type="match status" value="1"/>
</dbReference>
<dbReference type="CDD" id="cd07377">
    <property type="entry name" value="WHTH_GntR"/>
    <property type="match status" value="1"/>
</dbReference>
<keyword evidence="6" id="KW-0238">DNA-binding</keyword>
<keyword evidence="7" id="KW-0804">Transcription</keyword>
<dbReference type="PANTHER" id="PTHR46577:SF2">
    <property type="entry name" value="TRANSCRIPTIONAL REGULATORY PROTEIN"/>
    <property type="match status" value="1"/>
</dbReference>
<evidence type="ECO:0000313" key="10">
    <source>
        <dbReference type="Proteomes" id="UP001597211"/>
    </source>
</evidence>
<dbReference type="Pfam" id="PF00392">
    <property type="entry name" value="GntR"/>
    <property type="match status" value="1"/>
</dbReference>
<comment type="cofactor">
    <cofactor evidence="1">
        <name>pyridoxal 5'-phosphate</name>
        <dbReference type="ChEBI" id="CHEBI:597326"/>
    </cofactor>
</comment>
<dbReference type="PROSITE" id="PS50949">
    <property type="entry name" value="HTH_GNTR"/>
    <property type="match status" value="1"/>
</dbReference>
<dbReference type="Gene3D" id="1.10.10.10">
    <property type="entry name" value="Winged helix-like DNA-binding domain superfamily/Winged helix DNA-binding domain"/>
    <property type="match status" value="1"/>
</dbReference>
<dbReference type="InterPro" id="IPR036390">
    <property type="entry name" value="WH_DNA-bd_sf"/>
</dbReference>
<protein>
    <submittedName>
        <fullName evidence="9">PLP-dependent aminotransferase family protein</fullName>
    </submittedName>
</protein>
<dbReference type="InterPro" id="IPR051446">
    <property type="entry name" value="HTH_trans_reg/aminotransferase"/>
</dbReference>
<evidence type="ECO:0000256" key="1">
    <source>
        <dbReference type="ARBA" id="ARBA00001933"/>
    </source>
</evidence>
<dbReference type="Gene3D" id="3.40.640.10">
    <property type="entry name" value="Type I PLP-dependent aspartate aminotransferase-like (Major domain)"/>
    <property type="match status" value="1"/>
</dbReference>
<comment type="similarity">
    <text evidence="2">In the C-terminal section; belongs to the class-I pyridoxal-phosphate-dependent aminotransferase family.</text>
</comment>
<dbReference type="GO" id="GO:0008483">
    <property type="term" value="F:transaminase activity"/>
    <property type="evidence" value="ECO:0007669"/>
    <property type="project" value="UniProtKB-KW"/>
</dbReference>